<organism evidence="1">
    <name type="scientific">Sesamum latifolium</name>
    <dbReference type="NCBI Taxonomy" id="2727402"/>
    <lineage>
        <taxon>Eukaryota</taxon>
        <taxon>Viridiplantae</taxon>
        <taxon>Streptophyta</taxon>
        <taxon>Embryophyta</taxon>
        <taxon>Tracheophyta</taxon>
        <taxon>Spermatophyta</taxon>
        <taxon>Magnoliopsida</taxon>
        <taxon>eudicotyledons</taxon>
        <taxon>Gunneridae</taxon>
        <taxon>Pentapetalae</taxon>
        <taxon>asterids</taxon>
        <taxon>lamiids</taxon>
        <taxon>Lamiales</taxon>
        <taxon>Pedaliaceae</taxon>
        <taxon>Sesamum</taxon>
    </lineage>
</organism>
<proteinExistence type="predicted"/>
<dbReference type="AlphaFoldDB" id="A0AAW2UIB3"/>
<reference evidence="1" key="2">
    <citation type="journal article" date="2024" name="Plant">
        <title>Genomic evolution and insights into agronomic trait innovations of Sesamum species.</title>
        <authorList>
            <person name="Miao H."/>
            <person name="Wang L."/>
            <person name="Qu L."/>
            <person name="Liu H."/>
            <person name="Sun Y."/>
            <person name="Le M."/>
            <person name="Wang Q."/>
            <person name="Wei S."/>
            <person name="Zheng Y."/>
            <person name="Lin W."/>
            <person name="Duan Y."/>
            <person name="Cao H."/>
            <person name="Xiong S."/>
            <person name="Wang X."/>
            <person name="Wei L."/>
            <person name="Li C."/>
            <person name="Ma Q."/>
            <person name="Ju M."/>
            <person name="Zhao R."/>
            <person name="Li G."/>
            <person name="Mu C."/>
            <person name="Tian Q."/>
            <person name="Mei H."/>
            <person name="Zhang T."/>
            <person name="Gao T."/>
            <person name="Zhang H."/>
        </authorList>
    </citation>
    <scope>NUCLEOTIDE SEQUENCE</scope>
    <source>
        <strain evidence="1">KEN1</strain>
    </source>
</reference>
<comment type="caution">
    <text evidence="1">The sequence shown here is derived from an EMBL/GenBank/DDBJ whole genome shotgun (WGS) entry which is preliminary data.</text>
</comment>
<dbReference type="EMBL" id="JACGWN010000012">
    <property type="protein sequence ID" value="KAL0415965.1"/>
    <property type="molecule type" value="Genomic_DNA"/>
</dbReference>
<protein>
    <submittedName>
        <fullName evidence="1">Uncharacterized protein</fullName>
    </submittedName>
</protein>
<gene>
    <name evidence="1" type="ORF">Slati_3428400</name>
</gene>
<evidence type="ECO:0000313" key="1">
    <source>
        <dbReference type="EMBL" id="KAL0415965.1"/>
    </source>
</evidence>
<reference evidence="1" key="1">
    <citation type="submission" date="2020-06" db="EMBL/GenBank/DDBJ databases">
        <authorList>
            <person name="Li T."/>
            <person name="Hu X."/>
            <person name="Zhang T."/>
            <person name="Song X."/>
            <person name="Zhang H."/>
            <person name="Dai N."/>
            <person name="Sheng W."/>
            <person name="Hou X."/>
            <person name="Wei L."/>
        </authorList>
    </citation>
    <scope>NUCLEOTIDE SEQUENCE</scope>
    <source>
        <strain evidence="1">KEN1</strain>
        <tissue evidence="1">Leaf</tissue>
    </source>
</reference>
<accession>A0AAW2UIB3</accession>
<name>A0AAW2UIB3_9LAMI</name>
<sequence>MQRSSEHWLTRFARSFLRLRRRRTSWRPAGLAVWPSTRNMMPTRRKLPWLLAHFSASPSRPAGNSSLPMGILQ</sequence>